<feature type="compositionally biased region" description="Basic and acidic residues" evidence="1">
    <location>
        <begin position="120"/>
        <end position="131"/>
    </location>
</feature>
<feature type="compositionally biased region" description="Acidic residues" evidence="1">
    <location>
        <begin position="193"/>
        <end position="203"/>
    </location>
</feature>
<feature type="compositionally biased region" description="Polar residues" evidence="1">
    <location>
        <begin position="279"/>
        <end position="291"/>
    </location>
</feature>
<feature type="compositionally biased region" description="Low complexity" evidence="1">
    <location>
        <begin position="252"/>
        <end position="262"/>
    </location>
</feature>
<proteinExistence type="predicted"/>
<dbReference type="AlphaFoldDB" id="A0AAJ0GVC0"/>
<evidence type="ECO:0000313" key="3">
    <source>
        <dbReference type="Proteomes" id="UP001273166"/>
    </source>
</evidence>
<keyword evidence="3" id="KW-1185">Reference proteome</keyword>
<feature type="compositionally biased region" description="Polar residues" evidence="1">
    <location>
        <begin position="208"/>
        <end position="219"/>
    </location>
</feature>
<comment type="caution">
    <text evidence="2">The sequence shown here is derived from an EMBL/GenBank/DDBJ whole genome shotgun (WGS) entry which is preliminary data.</text>
</comment>
<reference evidence="2" key="1">
    <citation type="journal article" date="2023" name="Mol. Phylogenet. Evol.">
        <title>Genome-scale phylogeny and comparative genomics of the fungal order Sordariales.</title>
        <authorList>
            <person name="Hensen N."/>
            <person name="Bonometti L."/>
            <person name="Westerberg I."/>
            <person name="Brannstrom I.O."/>
            <person name="Guillou S."/>
            <person name="Cros-Aarteil S."/>
            <person name="Calhoun S."/>
            <person name="Haridas S."/>
            <person name="Kuo A."/>
            <person name="Mondo S."/>
            <person name="Pangilinan J."/>
            <person name="Riley R."/>
            <person name="LaButti K."/>
            <person name="Andreopoulos B."/>
            <person name="Lipzen A."/>
            <person name="Chen C."/>
            <person name="Yan M."/>
            <person name="Daum C."/>
            <person name="Ng V."/>
            <person name="Clum A."/>
            <person name="Steindorff A."/>
            <person name="Ohm R.A."/>
            <person name="Martin F."/>
            <person name="Silar P."/>
            <person name="Natvig D.O."/>
            <person name="Lalanne C."/>
            <person name="Gautier V."/>
            <person name="Ament-Velasquez S.L."/>
            <person name="Kruys A."/>
            <person name="Hutchinson M.I."/>
            <person name="Powell A.J."/>
            <person name="Barry K."/>
            <person name="Miller A.N."/>
            <person name="Grigoriev I.V."/>
            <person name="Debuchy R."/>
            <person name="Gladieux P."/>
            <person name="Hiltunen Thoren M."/>
            <person name="Johannesson H."/>
        </authorList>
    </citation>
    <scope>NUCLEOTIDE SEQUENCE</scope>
    <source>
        <strain evidence="2">CBS 333.67</strain>
    </source>
</reference>
<dbReference type="GeneID" id="87880826"/>
<feature type="compositionally biased region" description="Basic and acidic residues" evidence="1">
    <location>
        <begin position="46"/>
        <end position="60"/>
    </location>
</feature>
<dbReference type="Proteomes" id="UP001273166">
    <property type="component" value="Unassembled WGS sequence"/>
</dbReference>
<evidence type="ECO:0000256" key="1">
    <source>
        <dbReference type="SAM" id="MobiDB-lite"/>
    </source>
</evidence>
<accession>A0AAJ0GVC0</accession>
<evidence type="ECO:0000313" key="2">
    <source>
        <dbReference type="EMBL" id="KAK3306734.1"/>
    </source>
</evidence>
<feature type="compositionally biased region" description="Polar residues" evidence="1">
    <location>
        <begin position="63"/>
        <end position="80"/>
    </location>
</feature>
<sequence>MPTKRKAAQSAAEGRTSKRRRVGDEYQPRQTRSRAARASASPLMMLDDRSRPVELQEPRRTRASQTAFAASGSPSLSSTDVPARRSGSLRERKRRRNATNDSEESHVSSPHRSPKRARRSGSEHPNSREPSGHGSRSGSLSTSANSNRHNEERDIELDYDGPLDYGNPARSTRSNTPSPEPMVRAADASGEERDIELDYDDPLDYGTPTRSTRFHTLSAQPVVKAEDEADTESDSTISHIRPEYGESRPNFESSSDSASESAIKVESEGDASFSMAPEAQSSSPQPATTNAVAEGVDDSVMERERLEHEEEAVRFQHDNPAPATAEPAEGREDGVVGASVATGAGRGSQPPESIIRWMEGELGVELDGLREPKNKYDGA</sequence>
<name>A0AAJ0GVC0_9PEZI</name>
<dbReference type="RefSeq" id="XP_062722514.1">
    <property type="nucleotide sequence ID" value="XM_062861997.1"/>
</dbReference>
<feature type="compositionally biased region" description="Polar residues" evidence="1">
    <location>
        <begin position="134"/>
        <end position="147"/>
    </location>
</feature>
<feature type="region of interest" description="Disordered" evidence="1">
    <location>
        <begin position="1"/>
        <end position="354"/>
    </location>
</feature>
<dbReference type="EMBL" id="JAUDZG010000003">
    <property type="protein sequence ID" value="KAK3306734.1"/>
    <property type="molecule type" value="Genomic_DNA"/>
</dbReference>
<feature type="compositionally biased region" description="Basic and acidic residues" evidence="1">
    <location>
        <begin position="300"/>
        <end position="317"/>
    </location>
</feature>
<reference evidence="2" key="2">
    <citation type="submission" date="2023-06" db="EMBL/GenBank/DDBJ databases">
        <authorList>
            <consortium name="Lawrence Berkeley National Laboratory"/>
            <person name="Mondo S.J."/>
            <person name="Hensen N."/>
            <person name="Bonometti L."/>
            <person name="Westerberg I."/>
            <person name="Brannstrom I.O."/>
            <person name="Guillou S."/>
            <person name="Cros-Aarteil S."/>
            <person name="Calhoun S."/>
            <person name="Haridas S."/>
            <person name="Kuo A."/>
            <person name="Pangilinan J."/>
            <person name="Riley R."/>
            <person name="Labutti K."/>
            <person name="Andreopoulos B."/>
            <person name="Lipzen A."/>
            <person name="Chen C."/>
            <person name="Yanf M."/>
            <person name="Daum C."/>
            <person name="Ng V."/>
            <person name="Clum A."/>
            <person name="Steindorff A."/>
            <person name="Ohm R."/>
            <person name="Martin F."/>
            <person name="Silar P."/>
            <person name="Natvig D."/>
            <person name="Lalanne C."/>
            <person name="Gautier V."/>
            <person name="Ament-Velasquez S.L."/>
            <person name="Kruys A."/>
            <person name="Hutchinson M.I."/>
            <person name="Powell A.J."/>
            <person name="Barry K."/>
            <person name="Miller A.N."/>
            <person name="Grigoriev I.V."/>
            <person name="Debuchy R."/>
            <person name="Gladieux P."/>
            <person name="Thoren M.H."/>
            <person name="Johannesson H."/>
        </authorList>
    </citation>
    <scope>NUCLEOTIDE SEQUENCE</scope>
    <source>
        <strain evidence="2">CBS 333.67</strain>
    </source>
</reference>
<organism evidence="2 3">
    <name type="scientific">Chaetomium strumarium</name>
    <dbReference type="NCBI Taxonomy" id="1170767"/>
    <lineage>
        <taxon>Eukaryota</taxon>
        <taxon>Fungi</taxon>
        <taxon>Dikarya</taxon>
        <taxon>Ascomycota</taxon>
        <taxon>Pezizomycotina</taxon>
        <taxon>Sordariomycetes</taxon>
        <taxon>Sordariomycetidae</taxon>
        <taxon>Sordariales</taxon>
        <taxon>Chaetomiaceae</taxon>
        <taxon>Chaetomium</taxon>
    </lineage>
</organism>
<gene>
    <name evidence="2" type="ORF">B0T15DRAFT_151137</name>
</gene>
<protein>
    <submittedName>
        <fullName evidence="2">Uncharacterized protein</fullName>
    </submittedName>
</protein>